<dbReference type="EMBL" id="CM042011">
    <property type="protein sequence ID" value="KAI3767401.1"/>
    <property type="molecule type" value="Genomic_DNA"/>
</dbReference>
<proteinExistence type="predicted"/>
<sequence>MSSEVEVVDGVQESKDRDAANCNVNGMIEGGVDGESLRDDVYTADVYGYLEKLPRLVESEASKSYRTIIKESEESEERKGSYQA</sequence>
<reference evidence="2" key="1">
    <citation type="journal article" date="2022" name="Mol. Ecol. Resour.">
        <title>The genomes of chicory, endive, great burdock and yacon provide insights into Asteraceae palaeo-polyploidization history and plant inulin production.</title>
        <authorList>
            <person name="Fan W."/>
            <person name="Wang S."/>
            <person name="Wang H."/>
            <person name="Wang A."/>
            <person name="Jiang F."/>
            <person name="Liu H."/>
            <person name="Zhao H."/>
            <person name="Xu D."/>
            <person name="Zhang Y."/>
        </authorList>
    </citation>
    <scope>NUCLEOTIDE SEQUENCE [LARGE SCALE GENOMIC DNA]</scope>
    <source>
        <strain evidence="2">cv. Punajuju</strain>
    </source>
</reference>
<organism evidence="1 2">
    <name type="scientific">Cichorium intybus</name>
    <name type="common">Chicory</name>
    <dbReference type="NCBI Taxonomy" id="13427"/>
    <lineage>
        <taxon>Eukaryota</taxon>
        <taxon>Viridiplantae</taxon>
        <taxon>Streptophyta</taxon>
        <taxon>Embryophyta</taxon>
        <taxon>Tracheophyta</taxon>
        <taxon>Spermatophyta</taxon>
        <taxon>Magnoliopsida</taxon>
        <taxon>eudicotyledons</taxon>
        <taxon>Gunneridae</taxon>
        <taxon>Pentapetalae</taxon>
        <taxon>asterids</taxon>
        <taxon>campanulids</taxon>
        <taxon>Asterales</taxon>
        <taxon>Asteraceae</taxon>
        <taxon>Cichorioideae</taxon>
        <taxon>Cichorieae</taxon>
        <taxon>Cichoriinae</taxon>
        <taxon>Cichorium</taxon>
    </lineage>
</organism>
<evidence type="ECO:0000313" key="2">
    <source>
        <dbReference type="Proteomes" id="UP001055811"/>
    </source>
</evidence>
<name>A0ACB9F992_CICIN</name>
<accession>A0ACB9F992</accession>
<dbReference type="Proteomes" id="UP001055811">
    <property type="component" value="Linkage Group LG03"/>
</dbReference>
<comment type="caution">
    <text evidence="1">The sequence shown here is derived from an EMBL/GenBank/DDBJ whole genome shotgun (WGS) entry which is preliminary data.</text>
</comment>
<reference evidence="1 2" key="2">
    <citation type="journal article" date="2022" name="Mol. Ecol. Resour.">
        <title>The genomes of chicory, endive, great burdock and yacon provide insights into Asteraceae paleo-polyploidization history and plant inulin production.</title>
        <authorList>
            <person name="Fan W."/>
            <person name="Wang S."/>
            <person name="Wang H."/>
            <person name="Wang A."/>
            <person name="Jiang F."/>
            <person name="Liu H."/>
            <person name="Zhao H."/>
            <person name="Xu D."/>
            <person name="Zhang Y."/>
        </authorList>
    </citation>
    <scope>NUCLEOTIDE SEQUENCE [LARGE SCALE GENOMIC DNA]</scope>
    <source>
        <strain evidence="2">cv. Punajuju</strain>
        <tissue evidence="1">Leaves</tissue>
    </source>
</reference>
<gene>
    <name evidence="1" type="ORF">L2E82_17500</name>
</gene>
<protein>
    <submittedName>
        <fullName evidence="1">Uncharacterized protein</fullName>
    </submittedName>
</protein>
<keyword evidence="2" id="KW-1185">Reference proteome</keyword>
<evidence type="ECO:0000313" key="1">
    <source>
        <dbReference type="EMBL" id="KAI3767401.1"/>
    </source>
</evidence>